<dbReference type="EMBL" id="CADCXN010000117">
    <property type="protein sequence ID" value="CAA9892827.1"/>
    <property type="molecule type" value="Genomic_DNA"/>
</dbReference>
<keyword evidence="3" id="KW-1185">Reference proteome</keyword>
<protein>
    <submittedName>
        <fullName evidence="2">Uncharacterized protein</fullName>
    </submittedName>
</protein>
<evidence type="ECO:0000256" key="1">
    <source>
        <dbReference type="SAM" id="Phobius"/>
    </source>
</evidence>
<dbReference type="AlphaFoldDB" id="A0A8S0YAZ3"/>
<keyword evidence="1" id="KW-0472">Membrane</keyword>
<proteinExistence type="predicted"/>
<organism evidence="2 3">
    <name type="scientific">Candidatus Methylobacter favarea</name>
    <dbReference type="NCBI Taxonomy" id="2707345"/>
    <lineage>
        <taxon>Bacteria</taxon>
        <taxon>Pseudomonadati</taxon>
        <taxon>Pseudomonadota</taxon>
        <taxon>Gammaproteobacteria</taxon>
        <taxon>Methylococcales</taxon>
        <taxon>Methylococcaceae</taxon>
        <taxon>Methylobacter</taxon>
    </lineage>
</organism>
<accession>A0A8S0YAZ3</accession>
<comment type="caution">
    <text evidence="2">The sequence shown here is derived from an EMBL/GenBank/DDBJ whole genome shotgun (WGS) entry which is preliminary data.</text>
</comment>
<sequence length="63" mass="7046">MAKLFEKFLLYRIGTARIWTFAATVCPFNGQGVGTALFTSFAYSWLGLIASIGFKREAELNFC</sequence>
<name>A0A8S0YAZ3_9GAMM</name>
<reference evidence="2 3" key="1">
    <citation type="submission" date="2020-02" db="EMBL/GenBank/DDBJ databases">
        <authorList>
            <person name="Hogendoorn C."/>
        </authorList>
    </citation>
    <scope>NUCLEOTIDE SEQUENCE [LARGE SCALE GENOMIC DNA]</scope>
    <source>
        <strain evidence="2">METHB21</strain>
    </source>
</reference>
<keyword evidence="1" id="KW-1133">Transmembrane helix</keyword>
<keyword evidence="1" id="KW-0812">Transmembrane</keyword>
<dbReference type="Proteomes" id="UP000494216">
    <property type="component" value="Unassembled WGS sequence"/>
</dbReference>
<evidence type="ECO:0000313" key="3">
    <source>
        <dbReference type="Proteomes" id="UP000494216"/>
    </source>
</evidence>
<evidence type="ECO:0000313" key="2">
    <source>
        <dbReference type="EMBL" id="CAA9892827.1"/>
    </source>
</evidence>
<gene>
    <name evidence="2" type="ORF">METHB2_830004</name>
</gene>
<feature type="transmembrane region" description="Helical" evidence="1">
    <location>
        <begin position="36"/>
        <end position="54"/>
    </location>
</feature>